<feature type="region of interest" description="Disordered" evidence="1">
    <location>
        <begin position="1"/>
        <end position="75"/>
    </location>
</feature>
<evidence type="ECO:0000313" key="4">
    <source>
        <dbReference type="Proteomes" id="UP000563898"/>
    </source>
</evidence>
<keyword evidence="2" id="KW-1133">Transmembrane helix</keyword>
<feature type="compositionally biased region" description="Polar residues" evidence="1">
    <location>
        <begin position="1"/>
        <end position="10"/>
    </location>
</feature>
<evidence type="ECO:0008006" key="5">
    <source>
        <dbReference type="Google" id="ProtNLM"/>
    </source>
</evidence>
<dbReference type="Proteomes" id="UP000563898">
    <property type="component" value="Unassembled WGS sequence"/>
</dbReference>
<evidence type="ECO:0000256" key="2">
    <source>
        <dbReference type="SAM" id="Phobius"/>
    </source>
</evidence>
<keyword evidence="2" id="KW-0812">Transmembrane</keyword>
<feature type="compositionally biased region" description="Acidic residues" evidence="1">
    <location>
        <begin position="48"/>
        <end position="62"/>
    </location>
</feature>
<organism evidence="3 4">
    <name type="scientific">Gordonia polyisoprenivorans</name>
    <dbReference type="NCBI Taxonomy" id="84595"/>
    <lineage>
        <taxon>Bacteria</taxon>
        <taxon>Bacillati</taxon>
        <taxon>Actinomycetota</taxon>
        <taxon>Actinomycetes</taxon>
        <taxon>Mycobacteriales</taxon>
        <taxon>Gordoniaceae</taxon>
        <taxon>Gordonia</taxon>
    </lineage>
</organism>
<proteinExistence type="predicted"/>
<feature type="compositionally biased region" description="Acidic residues" evidence="1">
    <location>
        <begin position="14"/>
        <end position="35"/>
    </location>
</feature>
<accession>A0A846WUI4</accession>
<name>A0A846WUI4_9ACTN</name>
<protein>
    <recommendedName>
        <fullName evidence="5">Mce-associated membrane protein</fullName>
    </recommendedName>
</protein>
<comment type="caution">
    <text evidence="3">The sequence shown here is derived from an EMBL/GenBank/DDBJ whole genome shotgun (WGS) entry which is preliminary data.</text>
</comment>
<dbReference type="AlphaFoldDB" id="A0A846WUI4"/>
<dbReference type="EMBL" id="JAAXPC010000030">
    <property type="protein sequence ID" value="NKY05212.1"/>
    <property type="molecule type" value="Genomic_DNA"/>
</dbReference>
<sequence length="270" mass="28911">MTAIKTTGTGNAEVLDDEVTDDEVTDDEVTGDETTEGAARENPATDDSTADDLATDGPEESCESSATVHGDTGETAENVARKRLFTRDRRRRGARRSISVRALVASLLVIAALAMIAVLGWKVHSQSDELAAQRADADGRQHAEQVALDYSVGAAQMDYRDENAWTGRLTKGTSPDLSNRLRQAADSMQQMTVPMQWTSTAQPITAKVLSDNNGVYQVVCFVNVLTKNVQATDGIQSTATYRMTINSNDNWQITEISGIGPAQGTTPAGG</sequence>
<dbReference type="RefSeq" id="WP_006370714.1">
    <property type="nucleotide sequence ID" value="NZ_JAAXPC010000030.1"/>
</dbReference>
<feature type="transmembrane region" description="Helical" evidence="2">
    <location>
        <begin position="98"/>
        <end position="121"/>
    </location>
</feature>
<reference evidence="3 4" key="1">
    <citation type="submission" date="2020-04" db="EMBL/GenBank/DDBJ databases">
        <title>MicrobeNet Type strains.</title>
        <authorList>
            <person name="Nicholson A.C."/>
        </authorList>
    </citation>
    <scope>NUCLEOTIDE SEQUENCE [LARGE SCALE GENOMIC DNA]</scope>
    <source>
        <strain evidence="3 4">ATCC BAA-14</strain>
    </source>
</reference>
<gene>
    <name evidence="3" type="ORF">HGA05_27015</name>
</gene>
<evidence type="ECO:0000313" key="3">
    <source>
        <dbReference type="EMBL" id="NKY05212.1"/>
    </source>
</evidence>
<evidence type="ECO:0000256" key="1">
    <source>
        <dbReference type="SAM" id="MobiDB-lite"/>
    </source>
</evidence>
<keyword evidence="2" id="KW-0472">Membrane</keyword>